<organism evidence="5 6">
    <name type="scientific">Marinomonas pollencensis</name>
    <dbReference type="NCBI Taxonomy" id="491954"/>
    <lineage>
        <taxon>Bacteria</taxon>
        <taxon>Pseudomonadati</taxon>
        <taxon>Pseudomonadota</taxon>
        <taxon>Gammaproteobacteria</taxon>
        <taxon>Oceanospirillales</taxon>
        <taxon>Oceanospirillaceae</taxon>
        <taxon>Marinomonas</taxon>
    </lineage>
</organism>
<dbReference type="GO" id="GO:0030288">
    <property type="term" value="C:outer membrane-bounded periplasmic space"/>
    <property type="evidence" value="ECO:0007669"/>
    <property type="project" value="UniProtKB-ARBA"/>
</dbReference>
<dbReference type="PIRSF" id="PIRSF002741">
    <property type="entry name" value="MppA"/>
    <property type="match status" value="1"/>
</dbReference>
<sequence>MKKISVGASVACLVLAANVYAAEPKDGGAINVVVQPEPPSLMIGMYSNGTTQQVGGNIFEGLLRYDKELNPHPLLAKSWENSEDGKTWTFHLEKDVLWHDGKPFTSADVVFSVDKMLRKTNARLRTSLEFVESISAPDDYTVVFKLNKPFGPFIRLFEVGTMPMYPKHIYAGTDYKINPANQHPIGTGPFKFVEWKKGSYIHLTKNDHYHVSGLPHINDLYWHVIPDAASRAVAFETGKIDVLPGGSVENFDVPRLTELDNTCVTTDGWEFFSPHSLLWLNNRQGPMADKRFRQAVMYAMDREFAKNVLWNGFGKVANGPVGSKTKFYDKSLPNYEYDPAKAKKLLKEMGYDGTPVRLLPMPYGETWQRWAEVVKQNLEEVGIKTKMVSTDVAGWNQKVADWDYDISFTYLYQYGDPALGVSRNYISSNISKGSSWNNVEGYENAQVDKLFAEAAVAFPDSKRQELYSKVQRQLVEDVPVAWLMELEFPTIYNCKVQNLIDSGIGINDAFGTAWIKQ</sequence>
<dbReference type="Gene3D" id="3.10.105.10">
    <property type="entry name" value="Dipeptide-binding Protein, Domain 3"/>
    <property type="match status" value="1"/>
</dbReference>
<dbReference type="PANTHER" id="PTHR30290:SF38">
    <property type="entry name" value="D,D-DIPEPTIDE-BINDING PERIPLASMIC PROTEIN DDPA-RELATED"/>
    <property type="match status" value="1"/>
</dbReference>
<dbReference type="GO" id="GO:1904680">
    <property type="term" value="F:peptide transmembrane transporter activity"/>
    <property type="evidence" value="ECO:0007669"/>
    <property type="project" value="TreeGrafter"/>
</dbReference>
<evidence type="ECO:0000313" key="6">
    <source>
        <dbReference type="Proteomes" id="UP000256542"/>
    </source>
</evidence>
<dbReference type="InterPro" id="IPR030678">
    <property type="entry name" value="Peptide/Ni-bd"/>
</dbReference>
<reference evidence="5 6" key="1">
    <citation type="submission" date="2018-08" db="EMBL/GenBank/DDBJ databases">
        <title>Genomic Encyclopedia of Type Strains, Phase III (KMG-III): the genomes of soil and plant-associated and newly described type strains.</title>
        <authorList>
            <person name="Whitman W."/>
        </authorList>
    </citation>
    <scope>NUCLEOTIDE SEQUENCE [LARGE SCALE GENOMIC DNA]</scope>
    <source>
        <strain evidence="5 6">CECT 7375</strain>
    </source>
</reference>
<comment type="similarity">
    <text evidence="1">Belongs to the bacterial solute-binding protein 5 family.</text>
</comment>
<name>A0A3E0DGZ8_9GAMM</name>
<accession>A0A3E0DGZ8</accession>
<evidence type="ECO:0000256" key="2">
    <source>
        <dbReference type="ARBA" id="ARBA00022729"/>
    </source>
</evidence>
<dbReference type="RefSeq" id="WP_220343003.1">
    <property type="nucleotide sequence ID" value="NZ_QUNG01000011.1"/>
</dbReference>
<dbReference type="GO" id="GO:0043190">
    <property type="term" value="C:ATP-binding cassette (ABC) transporter complex"/>
    <property type="evidence" value="ECO:0007669"/>
    <property type="project" value="InterPro"/>
</dbReference>
<dbReference type="InterPro" id="IPR039424">
    <property type="entry name" value="SBP_5"/>
</dbReference>
<feature type="chain" id="PRO_5017791825" evidence="3">
    <location>
        <begin position="22"/>
        <end position="517"/>
    </location>
</feature>
<evidence type="ECO:0000256" key="3">
    <source>
        <dbReference type="SAM" id="SignalP"/>
    </source>
</evidence>
<dbReference type="Pfam" id="PF00496">
    <property type="entry name" value="SBP_bac_5"/>
    <property type="match status" value="1"/>
</dbReference>
<feature type="domain" description="Solute-binding protein family 5" evidence="4">
    <location>
        <begin position="71"/>
        <end position="424"/>
    </location>
</feature>
<proteinExistence type="inferred from homology"/>
<keyword evidence="2 3" id="KW-0732">Signal</keyword>
<protein>
    <submittedName>
        <fullName evidence="5">Peptide/nickel transport system substrate-binding protein</fullName>
    </submittedName>
</protein>
<dbReference type="GO" id="GO:0015833">
    <property type="term" value="P:peptide transport"/>
    <property type="evidence" value="ECO:0007669"/>
    <property type="project" value="TreeGrafter"/>
</dbReference>
<dbReference type="InterPro" id="IPR000914">
    <property type="entry name" value="SBP_5_dom"/>
</dbReference>
<dbReference type="CDD" id="cd08517">
    <property type="entry name" value="PBP2_NikA_DppA_OppA_like_13"/>
    <property type="match status" value="1"/>
</dbReference>
<dbReference type="PANTHER" id="PTHR30290">
    <property type="entry name" value="PERIPLASMIC BINDING COMPONENT OF ABC TRANSPORTER"/>
    <property type="match status" value="1"/>
</dbReference>
<evidence type="ECO:0000256" key="1">
    <source>
        <dbReference type="ARBA" id="ARBA00005695"/>
    </source>
</evidence>
<dbReference type="EMBL" id="QUNG01000011">
    <property type="protein sequence ID" value="REG81988.1"/>
    <property type="molecule type" value="Genomic_DNA"/>
</dbReference>
<dbReference type="AlphaFoldDB" id="A0A3E0DGZ8"/>
<keyword evidence="6" id="KW-1185">Reference proteome</keyword>
<dbReference type="SUPFAM" id="SSF53850">
    <property type="entry name" value="Periplasmic binding protein-like II"/>
    <property type="match status" value="1"/>
</dbReference>
<feature type="signal peptide" evidence="3">
    <location>
        <begin position="1"/>
        <end position="21"/>
    </location>
</feature>
<evidence type="ECO:0000313" key="5">
    <source>
        <dbReference type="EMBL" id="REG81988.1"/>
    </source>
</evidence>
<comment type="caution">
    <text evidence="5">The sequence shown here is derived from an EMBL/GenBank/DDBJ whole genome shotgun (WGS) entry which is preliminary data.</text>
</comment>
<evidence type="ECO:0000259" key="4">
    <source>
        <dbReference type="Pfam" id="PF00496"/>
    </source>
</evidence>
<dbReference type="Gene3D" id="3.40.190.10">
    <property type="entry name" value="Periplasmic binding protein-like II"/>
    <property type="match status" value="1"/>
</dbReference>
<gene>
    <name evidence="5" type="ORF">DFP81_11168</name>
</gene>
<dbReference type="Proteomes" id="UP000256542">
    <property type="component" value="Unassembled WGS sequence"/>
</dbReference>